<protein>
    <submittedName>
        <fullName evidence="7">Molecular chaperone DnaK</fullName>
    </submittedName>
</protein>
<dbReference type="InterPro" id="IPR037187">
    <property type="entry name" value="DnaK_N"/>
</dbReference>
<dbReference type="SUPFAM" id="SSF109635">
    <property type="entry name" value="DnaK suppressor protein DksA, alpha-hairpin domain"/>
    <property type="match status" value="1"/>
</dbReference>
<accession>A0ABX3HUA1</accession>
<sequence length="243" mass="27465">MSHLTSQQLSQLRAALQQQQEEIRHRLQNNEHYGLQEAMRDTTGELSEIDNHPGDAATELYNRSIDISLLERDEHELDDIEAALQAMDEGTYGICIASGNPIPYERLSAIPSTRYSKEHAPRQNAPFTRPVEEELLSPPFGRTSLDERDEQNGFDGEDAWQIVESWGSSNSPAMAEGNDISSYNDMEIEADETEGFVEPWENFVATDIAGNHLTIIKGTSYRHYMDTEEGSYLLDPSAKKERE</sequence>
<evidence type="ECO:0000259" key="6">
    <source>
        <dbReference type="Pfam" id="PF01258"/>
    </source>
</evidence>
<feature type="coiled-coil region" evidence="5">
    <location>
        <begin position="2"/>
        <end position="29"/>
    </location>
</feature>
<feature type="domain" description="Zinc finger DksA/TraR C4-type" evidence="6">
    <location>
        <begin position="90"/>
        <end position="117"/>
    </location>
</feature>
<dbReference type="EMBL" id="MPTB01000002">
    <property type="protein sequence ID" value="OMD52972.1"/>
    <property type="molecule type" value="Genomic_DNA"/>
</dbReference>
<proteinExistence type="predicted"/>
<evidence type="ECO:0000313" key="7">
    <source>
        <dbReference type="EMBL" id="OMD52972.1"/>
    </source>
</evidence>
<evidence type="ECO:0000256" key="2">
    <source>
        <dbReference type="ARBA" id="ARBA00022771"/>
    </source>
</evidence>
<evidence type="ECO:0000256" key="1">
    <source>
        <dbReference type="ARBA" id="ARBA00022723"/>
    </source>
</evidence>
<dbReference type="PROSITE" id="PS51128">
    <property type="entry name" value="ZF_DKSA_2"/>
    <property type="match status" value="1"/>
</dbReference>
<reference evidence="7 8" key="1">
    <citation type="submission" date="2016-10" db="EMBL/GenBank/DDBJ databases">
        <title>Paenibacillus species isolates.</title>
        <authorList>
            <person name="Beno S.M."/>
        </authorList>
    </citation>
    <scope>NUCLEOTIDE SEQUENCE [LARGE SCALE GENOMIC DNA]</scope>
    <source>
        <strain evidence="7 8">FSL H7-0744</strain>
    </source>
</reference>
<gene>
    <name evidence="7" type="ORF">BSK56_01660</name>
</gene>
<dbReference type="Gene3D" id="1.20.120.910">
    <property type="entry name" value="DksA, coiled-coil domain"/>
    <property type="match status" value="1"/>
</dbReference>
<name>A0ABX3HUA1_PAEBO</name>
<evidence type="ECO:0000256" key="4">
    <source>
        <dbReference type="PROSITE-ProRule" id="PRU00510"/>
    </source>
</evidence>
<dbReference type="PANTHER" id="PTHR33823">
    <property type="entry name" value="RNA POLYMERASE-BINDING TRANSCRIPTION FACTOR DKSA-RELATED"/>
    <property type="match status" value="1"/>
</dbReference>
<dbReference type="Proteomes" id="UP000187412">
    <property type="component" value="Unassembled WGS sequence"/>
</dbReference>
<keyword evidence="1" id="KW-0479">Metal-binding</keyword>
<evidence type="ECO:0000313" key="8">
    <source>
        <dbReference type="Proteomes" id="UP000187412"/>
    </source>
</evidence>
<evidence type="ECO:0000256" key="3">
    <source>
        <dbReference type="ARBA" id="ARBA00022833"/>
    </source>
</evidence>
<dbReference type="InterPro" id="IPR000962">
    <property type="entry name" value="Znf_DskA_TraR"/>
</dbReference>
<dbReference type="RefSeq" id="WP_038595339.1">
    <property type="nucleotide sequence ID" value="NZ_MPTB01000002.1"/>
</dbReference>
<organism evidence="7 8">
    <name type="scientific">Paenibacillus borealis</name>
    <dbReference type="NCBI Taxonomy" id="160799"/>
    <lineage>
        <taxon>Bacteria</taxon>
        <taxon>Bacillati</taxon>
        <taxon>Bacillota</taxon>
        <taxon>Bacilli</taxon>
        <taxon>Bacillales</taxon>
        <taxon>Paenibacillaceae</taxon>
        <taxon>Paenibacillus</taxon>
    </lineage>
</organism>
<dbReference type="NCBIfam" id="TIGR02890">
    <property type="entry name" value="bacill_yteA"/>
    <property type="match status" value="1"/>
</dbReference>
<dbReference type="InterPro" id="IPR014240">
    <property type="entry name" value="YteA"/>
</dbReference>
<keyword evidence="2" id="KW-0863">Zinc-finger</keyword>
<evidence type="ECO:0000256" key="5">
    <source>
        <dbReference type="SAM" id="Coils"/>
    </source>
</evidence>
<keyword evidence="8" id="KW-1185">Reference proteome</keyword>
<comment type="caution">
    <text evidence="7">The sequence shown here is derived from an EMBL/GenBank/DDBJ whole genome shotgun (WGS) entry which is preliminary data.</text>
</comment>
<dbReference type="PANTHER" id="PTHR33823:SF4">
    <property type="entry name" value="GENERAL STRESS PROTEIN 16O"/>
    <property type="match status" value="1"/>
</dbReference>
<feature type="zinc finger region" description="dksA C4-type" evidence="4">
    <location>
        <begin position="95"/>
        <end position="119"/>
    </location>
</feature>
<dbReference type="Pfam" id="PF01258">
    <property type="entry name" value="zf-dskA_traR"/>
    <property type="match status" value="1"/>
</dbReference>
<keyword evidence="5" id="KW-0175">Coiled coil</keyword>
<keyword evidence="3" id="KW-0862">Zinc</keyword>